<dbReference type="CDD" id="cd07302">
    <property type="entry name" value="CHD"/>
    <property type="match status" value="1"/>
</dbReference>
<feature type="transmembrane region" description="Helical" evidence="1">
    <location>
        <begin position="25"/>
        <end position="45"/>
    </location>
</feature>
<feature type="transmembrane region" description="Helical" evidence="1">
    <location>
        <begin position="327"/>
        <end position="346"/>
    </location>
</feature>
<feature type="transmembrane region" description="Helical" evidence="1">
    <location>
        <begin position="352"/>
        <end position="372"/>
    </location>
</feature>
<dbReference type="PROSITE" id="PS50125">
    <property type="entry name" value="GUANYLATE_CYCLASE_2"/>
    <property type="match status" value="1"/>
</dbReference>
<dbReference type="SMART" id="SM01080">
    <property type="entry name" value="CHASE2"/>
    <property type="match status" value="1"/>
</dbReference>
<feature type="domain" description="Guanylate cyclase" evidence="2">
    <location>
        <begin position="417"/>
        <end position="557"/>
    </location>
</feature>
<dbReference type="InterPro" id="IPR001054">
    <property type="entry name" value="A/G_cyclase"/>
</dbReference>
<keyword evidence="1" id="KW-0812">Transmembrane</keyword>
<dbReference type="InterPro" id="IPR050697">
    <property type="entry name" value="Adenylyl/Guanylyl_Cyclase_3/4"/>
</dbReference>
<evidence type="ECO:0000256" key="1">
    <source>
        <dbReference type="SAM" id="Phobius"/>
    </source>
</evidence>
<evidence type="ECO:0000313" key="4">
    <source>
        <dbReference type="Proteomes" id="UP001597173"/>
    </source>
</evidence>
<dbReference type="PANTHER" id="PTHR43081">
    <property type="entry name" value="ADENYLATE CYCLASE, TERMINAL-DIFFERENTIATION SPECIFIC-RELATED"/>
    <property type="match status" value="1"/>
</dbReference>
<dbReference type="Pfam" id="PF05226">
    <property type="entry name" value="CHASE2"/>
    <property type="match status" value="1"/>
</dbReference>
<evidence type="ECO:0000313" key="3">
    <source>
        <dbReference type="EMBL" id="MFD1328130.1"/>
    </source>
</evidence>
<dbReference type="PANTHER" id="PTHR43081:SF1">
    <property type="entry name" value="ADENYLATE CYCLASE, TERMINAL-DIFFERENTIATION SPECIFIC"/>
    <property type="match status" value="1"/>
</dbReference>
<dbReference type="Proteomes" id="UP001597173">
    <property type="component" value="Unassembled WGS sequence"/>
</dbReference>
<comment type="caution">
    <text evidence="3">The sequence shown here is derived from an EMBL/GenBank/DDBJ whole genome shotgun (WGS) entry which is preliminary data.</text>
</comment>
<keyword evidence="4" id="KW-1185">Reference proteome</keyword>
<organism evidence="3 4">
    <name type="scientific">Mycoplana ramosa</name>
    <name type="common">Mycoplana bullata</name>
    <dbReference type="NCBI Taxonomy" id="40837"/>
    <lineage>
        <taxon>Bacteria</taxon>
        <taxon>Pseudomonadati</taxon>
        <taxon>Pseudomonadota</taxon>
        <taxon>Alphaproteobacteria</taxon>
        <taxon>Hyphomicrobiales</taxon>
        <taxon>Rhizobiaceae</taxon>
        <taxon>Mycoplana</taxon>
    </lineage>
</organism>
<dbReference type="SMART" id="SM00044">
    <property type="entry name" value="CYCc"/>
    <property type="match status" value="1"/>
</dbReference>
<reference evidence="4" key="1">
    <citation type="journal article" date="2019" name="Int. J. Syst. Evol. Microbiol.">
        <title>The Global Catalogue of Microorganisms (GCM) 10K type strain sequencing project: providing services to taxonomists for standard genome sequencing and annotation.</title>
        <authorList>
            <consortium name="The Broad Institute Genomics Platform"/>
            <consortium name="The Broad Institute Genome Sequencing Center for Infectious Disease"/>
            <person name="Wu L."/>
            <person name="Ma J."/>
        </authorList>
    </citation>
    <scope>NUCLEOTIDE SEQUENCE [LARGE SCALE GENOMIC DNA]</scope>
    <source>
        <strain evidence="4">CCUG 55609</strain>
    </source>
</reference>
<protein>
    <submittedName>
        <fullName evidence="3">CHASE2 domain-containing protein</fullName>
    </submittedName>
</protein>
<dbReference type="Pfam" id="PF00211">
    <property type="entry name" value="Guanylate_cyc"/>
    <property type="match status" value="1"/>
</dbReference>
<name>A0ABW3YW56_MYCRA</name>
<accession>A0ABW3YW56</accession>
<dbReference type="InterPro" id="IPR007890">
    <property type="entry name" value="CHASE2"/>
</dbReference>
<keyword evidence="1" id="KW-0472">Membrane</keyword>
<feature type="transmembrane region" description="Helical" evidence="1">
    <location>
        <begin position="302"/>
        <end position="320"/>
    </location>
</feature>
<evidence type="ECO:0000259" key="2">
    <source>
        <dbReference type="PROSITE" id="PS50125"/>
    </source>
</evidence>
<dbReference type="SUPFAM" id="SSF55073">
    <property type="entry name" value="Nucleotide cyclase"/>
    <property type="match status" value="1"/>
</dbReference>
<gene>
    <name evidence="3" type="ORF">ACFQ33_09510</name>
</gene>
<dbReference type="InterPro" id="IPR029787">
    <property type="entry name" value="Nucleotide_cyclase"/>
</dbReference>
<dbReference type="EMBL" id="JBHTNF010000004">
    <property type="protein sequence ID" value="MFD1328130.1"/>
    <property type="molecule type" value="Genomic_DNA"/>
</dbReference>
<dbReference type="Gene3D" id="3.30.70.1230">
    <property type="entry name" value="Nucleotide cyclase"/>
    <property type="match status" value="1"/>
</dbReference>
<dbReference type="RefSeq" id="WP_374837688.1">
    <property type="nucleotide sequence ID" value="NZ_JBHEEW010000005.1"/>
</dbReference>
<proteinExistence type="predicted"/>
<keyword evidence="1" id="KW-1133">Transmembrane helix</keyword>
<sequence>METASPPPPARGVTGTPKISRRLRLALLTVATILVVSALTRLPAWSLQELRSFDYLSTLDDPTPPADSPIVVAIDEPSLAELNVQWPWPRDIHARLITALRAAGAKAIALDIIFAEPSTPERDAALAAALGPDVVLAGDESVIVTPQAEQLVRATPLPLFSEAGAVTGMASITLGGDGIFRDLPRYDDALARQLARVAGLPDDLPPGDWMIQSYGPARSYPTVSYYQALDPQNFLPKDFFRDRVVIVGLSLQNAPEIDHGGADAFATPYTVHTGRLVAGVEIQATLFDNITKGSAIRRAESPLVLIGIALAAILAAFTVWRSTRWQTAAVALAVTLALAAISFLLIRQAYLFVSPLGPALAFVSVAVGQAAFDYADERRNRKQITRAFSQYLSPALVERLARDPSQLRLGGERRTLSILFCDVRGFTTIAETMKDDPEQLTNLINRLLTPLSEIVLGHGGTIDKYIGDCLMAFWNAPLDDDDHANHAVAAAIDMLARMEALNAELKREAAERGSAYHELRIGIGINTGDCVVGNMGSSQRFDYSVLGDSVNLASRLEGASKNYGVPLLIGEGTALLADRFVSLELDRITVKGRTVASPVFTALPDVPAGTAARHNRIIAARYAGTLQPEDPLFNELMAALPALSRYYEGVRASLVDNHTCEGKQASS</sequence>